<dbReference type="InParanoid" id="T1FWC8"/>
<dbReference type="OMA" id="RYIACLY"/>
<dbReference type="EnsemblMetazoa" id="HelroT194729">
    <property type="protein sequence ID" value="HelroP194729"/>
    <property type="gene ID" value="HelroG194729"/>
</dbReference>
<sequence>MCLKEKMEKLSLLTKLPGCIFNYNGSIPESAYSSTTPDNSIERAIYDNDENILNEHVKDGQNIDIHLKIGEMTCLEYASLKGYKNVLSLLLNCSPSRDIIREYFALEDVADRAQMISKNKDIFFGERAVMVEVNRYIACLYTTIIYDQPACLSLFLDILGRRDLSENRFFSSEEEKFNALSLARYLGFGHLSNRHIDMDV</sequence>
<evidence type="ECO:0000313" key="2">
    <source>
        <dbReference type="EnsemblMetazoa" id="HelroP194729"/>
    </source>
</evidence>
<name>T1FWC8_HELRO</name>
<dbReference type="AlphaFoldDB" id="T1FWC8"/>
<dbReference type="EMBL" id="AMQM01008473">
    <property type="status" value="NOT_ANNOTATED_CDS"/>
    <property type="molecule type" value="Genomic_DNA"/>
</dbReference>
<dbReference type="Proteomes" id="UP000015101">
    <property type="component" value="Unassembled WGS sequence"/>
</dbReference>
<organism evidence="2 3">
    <name type="scientific">Helobdella robusta</name>
    <name type="common">Californian leech</name>
    <dbReference type="NCBI Taxonomy" id="6412"/>
    <lineage>
        <taxon>Eukaryota</taxon>
        <taxon>Metazoa</taxon>
        <taxon>Spiralia</taxon>
        <taxon>Lophotrochozoa</taxon>
        <taxon>Annelida</taxon>
        <taxon>Clitellata</taxon>
        <taxon>Hirudinea</taxon>
        <taxon>Rhynchobdellida</taxon>
        <taxon>Glossiphoniidae</taxon>
        <taxon>Helobdella</taxon>
    </lineage>
</organism>
<reference evidence="1 3" key="2">
    <citation type="journal article" date="2013" name="Nature">
        <title>Insights into bilaterian evolution from three spiralian genomes.</title>
        <authorList>
            <person name="Simakov O."/>
            <person name="Marletaz F."/>
            <person name="Cho S.J."/>
            <person name="Edsinger-Gonzales E."/>
            <person name="Havlak P."/>
            <person name="Hellsten U."/>
            <person name="Kuo D.H."/>
            <person name="Larsson T."/>
            <person name="Lv J."/>
            <person name="Arendt D."/>
            <person name="Savage R."/>
            <person name="Osoegawa K."/>
            <person name="de Jong P."/>
            <person name="Grimwood J."/>
            <person name="Chapman J.A."/>
            <person name="Shapiro H."/>
            <person name="Aerts A."/>
            <person name="Otillar R.P."/>
            <person name="Terry A.Y."/>
            <person name="Boore J.L."/>
            <person name="Grigoriev I.V."/>
            <person name="Lindberg D.R."/>
            <person name="Seaver E.C."/>
            <person name="Weisblat D.A."/>
            <person name="Putnam N.H."/>
            <person name="Rokhsar D.S."/>
        </authorList>
    </citation>
    <scope>NUCLEOTIDE SEQUENCE</scope>
</reference>
<dbReference type="HOGENOM" id="CLU_1367565_0_0_1"/>
<reference evidence="2" key="3">
    <citation type="submission" date="2015-06" db="UniProtKB">
        <authorList>
            <consortium name="EnsemblMetazoa"/>
        </authorList>
    </citation>
    <scope>IDENTIFICATION</scope>
</reference>
<proteinExistence type="predicted"/>
<keyword evidence="3" id="KW-1185">Reference proteome</keyword>
<dbReference type="RefSeq" id="XP_009031895.1">
    <property type="nucleotide sequence ID" value="XM_009033647.1"/>
</dbReference>
<accession>T1FWC8</accession>
<gene>
    <name evidence="2" type="primary">20213123</name>
    <name evidence="1" type="ORF">HELRODRAFT_194729</name>
</gene>
<dbReference type="CTD" id="20213123"/>
<evidence type="ECO:0000313" key="3">
    <source>
        <dbReference type="Proteomes" id="UP000015101"/>
    </source>
</evidence>
<reference evidence="3" key="1">
    <citation type="submission" date="2012-12" db="EMBL/GenBank/DDBJ databases">
        <authorList>
            <person name="Hellsten U."/>
            <person name="Grimwood J."/>
            <person name="Chapman J.A."/>
            <person name="Shapiro H."/>
            <person name="Aerts A."/>
            <person name="Otillar R.P."/>
            <person name="Terry A.Y."/>
            <person name="Boore J.L."/>
            <person name="Simakov O."/>
            <person name="Marletaz F."/>
            <person name="Cho S.-J."/>
            <person name="Edsinger-Gonzales E."/>
            <person name="Havlak P."/>
            <person name="Kuo D.-H."/>
            <person name="Larsson T."/>
            <person name="Lv J."/>
            <person name="Arendt D."/>
            <person name="Savage R."/>
            <person name="Osoegawa K."/>
            <person name="de Jong P."/>
            <person name="Lindberg D.R."/>
            <person name="Seaver E.C."/>
            <person name="Weisblat D.A."/>
            <person name="Putnam N.H."/>
            <person name="Grigoriev I.V."/>
            <person name="Rokhsar D.S."/>
        </authorList>
    </citation>
    <scope>NUCLEOTIDE SEQUENCE</scope>
</reference>
<protein>
    <submittedName>
        <fullName evidence="1 2">Uncharacterized protein</fullName>
    </submittedName>
</protein>
<dbReference type="OrthoDB" id="6279258at2759"/>
<dbReference type="EMBL" id="KB097783">
    <property type="protein sequence ID" value="ESN90027.1"/>
    <property type="molecule type" value="Genomic_DNA"/>
</dbReference>
<dbReference type="GeneID" id="20213123"/>
<evidence type="ECO:0000313" key="1">
    <source>
        <dbReference type="EMBL" id="ESN90027.1"/>
    </source>
</evidence>
<dbReference type="KEGG" id="hro:HELRODRAFT_194729"/>